<name>A0ABW4HI27_9FLAO</name>
<keyword evidence="1" id="KW-0175">Coiled coil</keyword>
<reference evidence="3" key="1">
    <citation type="journal article" date="2019" name="Int. J. Syst. Evol. Microbiol.">
        <title>The Global Catalogue of Microorganisms (GCM) 10K type strain sequencing project: providing services to taxonomists for standard genome sequencing and annotation.</title>
        <authorList>
            <consortium name="The Broad Institute Genomics Platform"/>
            <consortium name="The Broad Institute Genome Sequencing Center for Infectious Disease"/>
            <person name="Wu L."/>
            <person name="Ma J."/>
        </authorList>
    </citation>
    <scope>NUCLEOTIDE SEQUENCE [LARGE SCALE GENOMIC DNA]</scope>
    <source>
        <strain evidence="3">CCUG 70865</strain>
    </source>
</reference>
<evidence type="ECO:0000313" key="3">
    <source>
        <dbReference type="Proteomes" id="UP001597138"/>
    </source>
</evidence>
<dbReference type="Gene3D" id="1.25.40.10">
    <property type="entry name" value="Tetratricopeptide repeat domain"/>
    <property type="match status" value="1"/>
</dbReference>
<dbReference type="EMBL" id="JBHUDZ010000018">
    <property type="protein sequence ID" value="MFD1605263.1"/>
    <property type="molecule type" value="Genomic_DNA"/>
</dbReference>
<protein>
    <submittedName>
        <fullName evidence="2">Tetratricopeptide repeat protein</fullName>
    </submittedName>
</protein>
<gene>
    <name evidence="2" type="ORF">ACFSC2_21180</name>
</gene>
<evidence type="ECO:0000313" key="2">
    <source>
        <dbReference type="EMBL" id="MFD1605263.1"/>
    </source>
</evidence>
<dbReference type="SUPFAM" id="SSF48452">
    <property type="entry name" value="TPR-like"/>
    <property type="match status" value="1"/>
</dbReference>
<keyword evidence="3" id="KW-1185">Reference proteome</keyword>
<evidence type="ECO:0000256" key="1">
    <source>
        <dbReference type="SAM" id="Coils"/>
    </source>
</evidence>
<proteinExistence type="predicted"/>
<dbReference type="Proteomes" id="UP001597138">
    <property type="component" value="Unassembled WGS sequence"/>
</dbReference>
<dbReference type="InterPro" id="IPR011990">
    <property type="entry name" value="TPR-like_helical_dom_sf"/>
</dbReference>
<dbReference type="RefSeq" id="WP_379813065.1">
    <property type="nucleotide sequence ID" value="NZ_JBHUDZ010000018.1"/>
</dbReference>
<accession>A0ABW4HI27</accession>
<sequence length="180" mass="20858">MKWLNIFFRKSTSNDNNNVDMSSKSVKEIGVALYLANEIDQALTYLDKAVEMGINDGIFEYRGCCLQELDYHYNAIEDFNKAIFQNPDNFANYFSRAISKGAILDYQGKLEDLKTVSILCKNSEDLKTCTTQILITEMDIEAEEKNKEKLENAKTHELRKNIEDSLNMIKQVKLKHIKRR</sequence>
<organism evidence="2 3">
    <name type="scientific">Flavobacterium artemisiae</name>
    <dbReference type="NCBI Taxonomy" id="2126556"/>
    <lineage>
        <taxon>Bacteria</taxon>
        <taxon>Pseudomonadati</taxon>
        <taxon>Bacteroidota</taxon>
        <taxon>Flavobacteriia</taxon>
        <taxon>Flavobacteriales</taxon>
        <taxon>Flavobacteriaceae</taxon>
        <taxon>Flavobacterium</taxon>
    </lineage>
</organism>
<feature type="coiled-coil region" evidence="1">
    <location>
        <begin position="133"/>
        <end position="160"/>
    </location>
</feature>
<comment type="caution">
    <text evidence="2">The sequence shown here is derived from an EMBL/GenBank/DDBJ whole genome shotgun (WGS) entry which is preliminary data.</text>
</comment>